<dbReference type="AlphaFoldDB" id="A0AAD8GD54"/>
<feature type="domain" description="FAD-binding FR-type" evidence="15">
    <location>
        <begin position="350"/>
        <end position="615"/>
    </location>
</feature>
<sequence>MIRTRLGSLFFFDRVMSIAIHPASIQSRLASMLRKSIGRNACAVPLYCAAVPHYNTVRGGKVLFCCWSYPVMPCEVKDRFLLLYGSQCGQAQAIAEEICEKASEHKFVADVCCMSQQEKYNLEKETSPVVIVVSTTGDGEPPDTAIKFVKSIRAKALPPDHFAHLRYALLGLGDSNYTNFCNGGKTIDRCLQELGAQRFYATGHADDGVGLELVVEPWIDGLWSATKKALTSSISTARNKMEASDHAVVVPNGERETFADKETVDNSATHLNLHLLKLNDSGGLGSKFPEPVLDKTKPVTETASSEPSLTRSIPPLAKSALNVPAMPPEYLDVEFLVVSGQEACPLSTQETVYQVPVTGALQITQKDAVKTALLLELDLSETPISYQPGDSFNISCPNSNNEVEQLILRLELAEKKDHCVKLKLKPDTKKKVAQLPAYIPENSTLRYLLTWCLEIRAVPKKAFLRALVEYTTDSCEKRRLQELCSKQGSADYNRFVRDPSLCVLDLLRAFSSCSPPLRLLIEHLPKLQPRSYSAASSSSFHPGKLHFVFNIVEFPSCSERPIPRRGVCTGWLSELVSPILQISETPGKLSEVGQDHSLFPKVSICTRPNSTFHLPSDLSVPFIMVGPGTGVAPFIGFLQHREKQRQENPDFHFGETWLFFGCRHKDKDFLFRDELRHFLENGTLTHLKICFSRDSLGSTEEAKPKYVQDNLRLCAQDLTRILLKENGYIYVCGDAKNMAKDVNEALIDIVGKELQVDKLEAMNVVAGLRDKKCYLQDIWS</sequence>
<keyword evidence="10" id="KW-0486">Methionine biosynthesis</keyword>
<evidence type="ECO:0000313" key="17">
    <source>
        <dbReference type="Proteomes" id="UP001230051"/>
    </source>
</evidence>
<dbReference type="FunFam" id="1.20.990.10:FF:000007">
    <property type="entry name" value="Methionine synthase reductase"/>
    <property type="match status" value="1"/>
</dbReference>
<dbReference type="InterPro" id="IPR039261">
    <property type="entry name" value="FNR_nucleotide-bd"/>
</dbReference>
<accession>A0AAD8GD54</accession>
<dbReference type="PROSITE" id="PS50902">
    <property type="entry name" value="FLAVODOXIN_LIKE"/>
    <property type="match status" value="1"/>
</dbReference>
<dbReference type="FunFam" id="3.40.50.360:FF:000059">
    <property type="entry name" value="5-methyltetrahydrofolate-homocysteine methyltransferase reductase"/>
    <property type="match status" value="1"/>
</dbReference>
<reference evidence="16" key="1">
    <citation type="submission" date="2022-02" db="EMBL/GenBank/DDBJ databases">
        <title>Atlantic sturgeon de novo genome assembly.</title>
        <authorList>
            <person name="Stock M."/>
            <person name="Klopp C."/>
            <person name="Guiguen Y."/>
            <person name="Cabau C."/>
            <person name="Parinello H."/>
            <person name="Santidrian Yebra-Pimentel E."/>
            <person name="Kuhl H."/>
            <person name="Dirks R.P."/>
            <person name="Guessner J."/>
            <person name="Wuertz S."/>
            <person name="Du K."/>
            <person name="Schartl M."/>
        </authorList>
    </citation>
    <scope>NUCLEOTIDE SEQUENCE</scope>
    <source>
        <strain evidence="16">STURGEONOMICS-FGT-2020</strain>
        <tissue evidence="16">Whole blood</tissue>
    </source>
</reference>
<dbReference type="GO" id="GO:0005829">
    <property type="term" value="C:cytosol"/>
    <property type="evidence" value="ECO:0007669"/>
    <property type="project" value="TreeGrafter"/>
</dbReference>
<dbReference type="Proteomes" id="UP001230051">
    <property type="component" value="Unassembled WGS sequence"/>
</dbReference>
<dbReference type="Gene3D" id="3.40.50.80">
    <property type="entry name" value="Nucleotide-binding domain of ferredoxin-NADP reductase (FNR) module"/>
    <property type="match status" value="1"/>
</dbReference>
<dbReference type="PANTHER" id="PTHR19384:SF84">
    <property type="entry name" value="METHIONINE SYNTHASE REDUCTASE"/>
    <property type="match status" value="1"/>
</dbReference>
<dbReference type="SUPFAM" id="SSF63380">
    <property type="entry name" value="Riboflavin synthase domain-like"/>
    <property type="match status" value="1"/>
</dbReference>
<dbReference type="InterPro" id="IPR023173">
    <property type="entry name" value="NADPH_Cyt_P450_Rdtase_alpha"/>
</dbReference>
<evidence type="ECO:0000256" key="6">
    <source>
        <dbReference type="ARBA" id="ARBA00022691"/>
    </source>
</evidence>
<keyword evidence="3" id="KW-0028">Amino-acid biosynthesis</keyword>
<dbReference type="PRINTS" id="PR00371">
    <property type="entry name" value="FPNCR"/>
</dbReference>
<feature type="domain" description="Flavodoxin-like" evidence="14">
    <location>
        <begin position="80"/>
        <end position="223"/>
    </location>
</feature>
<evidence type="ECO:0000256" key="3">
    <source>
        <dbReference type="ARBA" id="ARBA00022605"/>
    </source>
</evidence>
<protein>
    <recommendedName>
        <fullName evidence="12">Methionine synthase reductase</fullName>
        <ecNumber evidence="11">1.16.1.8</ecNumber>
    </recommendedName>
</protein>
<keyword evidence="7" id="KW-0274">FAD</keyword>
<evidence type="ECO:0000256" key="12">
    <source>
        <dbReference type="ARBA" id="ARBA00040659"/>
    </source>
</evidence>
<keyword evidence="9" id="KW-0560">Oxidoreductase</keyword>
<evidence type="ECO:0000256" key="2">
    <source>
        <dbReference type="ARBA" id="ARBA00001974"/>
    </source>
</evidence>
<evidence type="ECO:0000256" key="8">
    <source>
        <dbReference type="ARBA" id="ARBA00022857"/>
    </source>
</evidence>
<dbReference type="InterPro" id="IPR017927">
    <property type="entry name" value="FAD-bd_FR_type"/>
</dbReference>
<evidence type="ECO:0000256" key="11">
    <source>
        <dbReference type="ARBA" id="ARBA00039088"/>
    </source>
</evidence>
<evidence type="ECO:0000256" key="4">
    <source>
        <dbReference type="ARBA" id="ARBA00022630"/>
    </source>
</evidence>
<comment type="cofactor">
    <cofactor evidence="2">
        <name>FAD</name>
        <dbReference type="ChEBI" id="CHEBI:57692"/>
    </cofactor>
</comment>
<gene>
    <name evidence="16" type="ORF">AOXY_G4628</name>
</gene>
<comment type="caution">
    <text evidence="16">The sequence shown here is derived from an EMBL/GenBank/DDBJ whole genome shotgun (WGS) entry which is preliminary data.</text>
</comment>
<dbReference type="InterPro" id="IPR017938">
    <property type="entry name" value="Riboflavin_synthase-like_b-brl"/>
</dbReference>
<dbReference type="SUPFAM" id="SSF52218">
    <property type="entry name" value="Flavoproteins"/>
    <property type="match status" value="1"/>
</dbReference>
<organism evidence="16 17">
    <name type="scientific">Acipenser oxyrinchus oxyrinchus</name>
    <dbReference type="NCBI Taxonomy" id="40147"/>
    <lineage>
        <taxon>Eukaryota</taxon>
        <taxon>Metazoa</taxon>
        <taxon>Chordata</taxon>
        <taxon>Craniata</taxon>
        <taxon>Vertebrata</taxon>
        <taxon>Euteleostomi</taxon>
        <taxon>Actinopterygii</taxon>
        <taxon>Chondrostei</taxon>
        <taxon>Acipenseriformes</taxon>
        <taxon>Acipenseridae</taxon>
        <taxon>Acipenser</taxon>
    </lineage>
</organism>
<evidence type="ECO:0000256" key="5">
    <source>
        <dbReference type="ARBA" id="ARBA00022643"/>
    </source>
</evidence>
<evidence type="ECO:0000256" key="10">
    <source>
        <dbReference type="ARBA" id="ARBA00023167"/>
    </source>
</evidence>
<evidence type="ECO:0000256" key="13">
    <source>
        <dbReference type="SAM" id="MobiDB-lite"/>
    </source>
</evidence>
<keyword evidence="5" id="KW-0288">FMN</keyword>
<dbReference type="Pfam" id="PF00258">
    <property type="entry name" value="Flavodoxin_1"/>
    <property type="match status" value="1"/>
</dbReference>
<dbReference type="PROSITE" id="PS51384">
    <property type="entry name" value="FAD_FR"/>
    <property type="match status" value="1"/>
</dbReference>
<keyword evidence="17" id="KW-1185">Reference proteome</keyword>
<evidence type="ECO:0000256" key="7">
    <source>
        <dbReference type="ARBA" id="ARBA00022827"/>
    </source>
</evidence>
<dbReference type="GO" id="GO:0050660">
    <property type="term" value="F:flavin adenine dinucleotide binding"/>
    <property type="evidence" value="ECO:0007669"/>
    <property type="project" value="TreeGrafter"/>
</dbReference>
<evidence type="ECO:0000313" key="16">
    <source>
        <dbReference type="EMBL" id="KAK1172129.1"/>
    </source>
</evidence>
<dbReference type="EMBL" id="JAGXEW010000004">
    <property type="protein sequence ID" value="KAK1172129.1"/>
    <property type="molecule type" value="Genomic_DNA"/>
</dbReference>
<proteinExistence type="predicted"/>
<name>A0AAD8GD54_ACIOX</name>
<comment type="cofactor">
    <cofactor evidence="1">
        <name>FMN</name>
        <dbReference type="ChEBI" id="CHEBI:58210"/>
    </cofactor>
</comment>
<dbReference type="Gene3D" id="3.40.50.360">
    <property type="match status" value="1"/>
</dbReference>
<dbReference type="Pfam" id="PF00175">
    <property type="entry name" value="NAD_binding_1"/>
    <property type="match status" value="1"/>
</dbReference>
<dbReference type="Gene3D" id="1.20.990.10">
    <property type="entry name" value="NADPH-cytochrome p450 Reductase, Chain A, domain 3"/>
    <property type="match status" value="1"/>
</dbReference>
<keyword evidence="6" id="KW-0949">S-adenosyl-L-methionine</keyword>
<dbReference type="InterPro" id="IPR001433">
    <property type="entry name" value="OxRdtase_FAD/NAD-bd"/>
</dbReference>
<feature type="compositionally biased region" description="Polar residues" evidence="13">
    <location>
        <begin position="299"/>
        <end position="311"/>
    </location>
</feature>
<dbReference type="Gene3D" id="2.40.30.10">
    <property type="entry name" value="Translation factors"/>
    <property type="match status" value="1"/>
</dbReference>
<dbReference type="FunFam" id="3.40.50.80:FF:000018">
    <property type="entry name" value="NADPH--cytochrome P450 reductase"/>
    <property type="match status" value="1"/>
</dbReference>
<keyword evidence="8" id="KW-0521">NADP</keyword>
<dbReference type="InterPro" id="IPR029039">
    <property type="entry name" value="Flavoprotein-like_sf"/>
</dbReference>
<dbReference type="GO" id="GO:0030586">
    <property type="term" value="F:[methionine synthase] reductase (NADPH) activity"/>
    <property type="evidence" value="ECO:0007669"/>
    <property type="project" value="UniProtKB-EC"/>
</dbReference>
<dbReference type="EC" id="1.16.1.8" evidence="11"/>
<dbReference type="PRINTS" id="PR00369">
    <property type="entry name" value="FLAVODOXIN"/>
</dbReference>
<dbReference type="Pfam" id="PF00667">
    <property type="entry name" value="FAD_binding_1"/>
    <property type="match status" value="1"/>
</dbReference>
<evidence type="ECO:0000256" key="1">
    <source>
        <dbReference type="ARBA" id="ARBA00001917"/>
    </source>
</evidence>
<dbReference type="SUPFAM" id="SSF52343">
    <property type="entry name" value="Ferredoxin reductase-like, C-terminal NADP-linked domain"/>
    <property type="match status" value="1"/>
</dbReference>
<evidence type="ECO:0000256" key="9">
    <source>
        <dbReference type="ARBA" id="ARBA00023002"/>
    </source>
</evidence>
<dbReference type="InterPro" id="IPR003097">
    <property type="entry name" value="CysJ-like_FAD-binding"/>
</dbReference>
<dbReference type="InterPro" id="IPR001094">
    <property type="entry name" value="Flavdoxin-like"/>
</dbReference>
<dbReference type="InterPro" id="IPR001709">
    <property type="entry name" value="Flavoprot_Pyr_Nucl_cyt_Rdtase"/>
</dbReference>
<dbReference type="CDD" id="cd06203">
    <property type="entry name" value="methionine_synthase_red"/>
    <property type="match status" value="1"/>
</dbReference>
<evidence type="ECO:0000259" key="15">
    <source>
        <dbReference type="PROSITE" id="PS51384"/>
    </source>
</evidence>
<evidence type="ECO:0000259" key="14">
    <source>
        <dbReference type="PROSITE" id="PS50902"/>
    </source>
</evidence>
<dbReference type="GO" id="GO:0010181">
    <property type="term" value="F:FMN binding"/>
    <property type="evidence" value="ECO:0007669"/>
    <property type="project" value="InterPro"/>
</dbReference>
<feature type="region of interest" description="Disordered" evidence="13">
    <location>
        <begin position="289"/>
        <end position="311"/>
    </location>
</feature>
<dbReference type="GO" id="GO:0050667">
    <property type="term" value="P:homocysteine metabolic process"/>
    <property type="evidence" value="ECO:0007669"/>
    <property type="project" value="TreeGrafter"/>
</dbReference>
<dbReference type="PANTHER" id="PTHR19384">
    <property type="entry name" value="NITRIC OXIDE SYNTHASE-RELATED"/>
    <property type="match status" value="1"/>
</dbReference>
<keyword evidence="4" id="KW-0285">Flavoprotein</keyword>
<dbReference type="GO" id="GO:0009086">
    <property type="term" value="P:methionine biosynthetic process"/>
    <property type="evidence" value="ECO:0007669"/>
    <property type="project" value="UniProtKB-KW"/>
</dbReference>
<dbReference type="InterPro" id="IPR008254">
    <property type="entry name" value="Flavodoxin/NO_synth"/>
</dbReference>